<dbReference type="Gene3D" id="2.130.10.10">
    <property type="entry name" value="YVTN repeat-like/Quinoprotein amine dehydrogenase"/>
    <property type="match status" value="2"/>
</dbReference>
<dbReference type="InterPro" id="IPR003661">
    <property type="entry name" value="HisK_dim/P_dom"/>
</dbReference>
<comment type="catalytic activity">
    <reaction evidence="1">
        <text>ATP + protein L-histidine = ADP + protein N-phospho-L-histidine.</text>
        <dbReference type="EC" id="2.7.13.3"/>
    </reaction>
</comment>
<evidence type="ECO:0000313" key="10">
    <source>
        <dbReference type="EMBL" id="RKD15291.1"/>
    </source>
</evidence>
<dbReference type="GO" id="GO:0003700">
    <property type="term" value="F:DNA-binding transcription factor activity"/>
    <property type="evidence" value="ECO:0007669"/>
    <property type="project" value="InterPro"/>
</dbReference>
<dbReference type="Pfam" id="PF00512">
    <property type="entry name" value="HisKA"/>
    <property type="match status" value="1"/>
</dbReference>
<dbReference type="PANTHER" id="PTHR43547:SF2">
    <property type="entry name" value="HYBRID SIGNAL TRANSDUCTION HISTIDINE KINASE C"/>
    <property type="match status" value="1"/>
</dbReference>
<dbReference type="InterPro" id="IPR036097">
    <property type="entry name" value="HisK_dim/P_sf"/>
</dbReference>
<dbReference type="InterPro" id="IPR015943">
    <property type="entry name" value="WD40/YVTN_repeat-like_dom_sf"/>
</dbReference>
<dbReference type="GO" id="GO:0000155">
    <property type="term" value="F:phosphorelay sensor kinase activity"/>
    <property type="evidence" value="ECO:0007669"/>
    <property type="project" value="InterPro"/>
</dbReference>
<organism evidence="10 11">
    <name type="scientific">Pelobium manganitolerans</name>
    <dbReference type="NCBI Taxonomy" id="1842495"/>
    <lineage>
        <taxon>Bacteria</taxon>
        <taxon>Pseudomonadati</taxon>
        <taxon>Bacteroidota</taxon>
        <taxon>Sphingobacteriia</taxon>
        <taxon>Sphingobacteriales</taxon>
        <taxon>Sphingobacteriaceae</taxon>
        <taxon>Pelobium</taxon>
    </lineage>
</organism>
<evidence type="ECO:0000256" key="2">
    <source>
        <dbReference type="ARBA" id="ARBA00012438"/>
    </source>
</evidence>
<dbReference type="CDD" id="cd00075">
    <property type="entry name" value="HATPase"/>
    <property type="match status" value="1"/>
</dbReference>
<feature type="domain" description="HTH araC/xylS-type" evidence="7">
    <location>
        <begin position="1249"/>
        <end position="1348"/>
    </location>
</feature>
<dbReference type="Proteomes" id="UP000283433">
    <property type="component" value="Unassembled WGS sequence"/>
</dbReference>
<name>A0A419S5C4_9SPHI</name>
<dbReference type="Pfam" id="PF02518">
    <property type="entry name" value="HATPase_c"/>
    <property type="match status" value="1"/>
</dbReference>
<dbReference type="SUPFAM" id="SSF50998">
    <property type="entry name" value="Quinoprotein alcohol dehydrogenase-like"/>
    <property type="match status" value="1"/>
</dbReference>
<dbReference type="SUPFAM" id="SSF46689">
    <property type="entry name" value="Homeodomain-like"/>
    <property type="match status" value="1"/>
</dbReference>
<dbReference type="Pfam" id="PF00072">
    <property type="entry name" value="Response_reg"/>
    <property type="match status" value="1"/>
</dbReference>
<feature type="domain" description="Response regulatory" evidence="9">
    <location>
        <begin position="1102"/>
        <end position="1217"/>
    </location>
</feature>
<accession>A0A419S5C4</accession>
<dbReference type="InterPro" id="IPR005467">
    <property type="entry name" value="His_kinase_dom"/>
</dbReference>
<keyword evidence="4" id="KW-0805">Transcription regulation</keyword>
<feature type="domain" description="Histidine kinase" evidence="8">
    <location>
        <begin position="824"/>
        <end position="1056"/>
    </location>
</feature>
<dbReference type="GO" id="GO:0043565">
    <property type="term" value="F:sequence-specific DNA binding"/>
    <property type="evidence" value="ECO:0007669"/>
    <property type="project" value="InterPro"/>
</dbReference>
<dbReference type="CDD" id="cd00082">
    <property type="entry name" value="HisKA"/>
    <property type="match status" value="1"/>
</dbReference>
<dbReference type="InterPro" id="IPR011110">
    <property type="entry name" value="Reg_prop"/>
</dbReference>
<proteinExistence type="predicted"/>
<dbReference type="InterPro" id="IPR036890">
    <property type="entry name" value="HATPase_C_sf"/>
</dbReference>
<dbReference type="PROSITE" id="PS01124">
    <property type="entry name" value="HTH_ARAC_FAMILY_2"/>
    <property type="match status" value="1"/>
</dbReference>
<keyword evidence="3 6" id="KW-0597">Phosphoprotein</keyword>
<dbReference type="CDD" id="cd00156">
    <property type="entry name" value="REC"/>
    <property type="match status" value="1"/>
</dbReference>
<dbReference type="SUPFAM" id="SSF63829">
    <property type="entry name" value="Calcium-dependent phosphotriesterase"/>
    <property type="match status" value="2"/>
</dbReference>
<evidence type="ECO:0000256" key="4">
    <source>
        <dbReference type="ARBA" id="ARBA00023015"/>
    </source>
</evidence>
<dbReference type="PROSITE" id="PS50109">
    <property type="entry name" value="HIS_KIN"/>
    <property type="match status" value="1"/>
</dbReference>
<dbReference type="SUPFAM" id="SSF55874">
    <property type="entry name" value="ATPase domain of HSP90 chaperone/DNA topoisomerase II/histidine kinase"/>
    <property type="match status" value="1"/>
</dbReference>
<comment type="caution">
    <text evidence="10">The sequence shown here is derived from an EMBL/GenBank/DDBJ whole genome shotgun (WGS) entry which is preliminary data.</text>
</comment>
<dbReference type="InterPro" id="IPR009057">
    <property type="entry name" value="Homeodomain-like_sf"/>
</dbReference>
<dbReference type="PANTHER" id="PTHR43547">
    <property type="entry name" value="TWO-COMPONENT HISTIDINE KINASE"/>
    <property type="match status" value="1"/>
</dbReference>
<dbReference type="PROSITE" id="PS50110">
    <property type="entry name" value="RESPONSE_REGULATORY"/>
    <property type="match status" value="1"/>
</dbReference>
<dbReference type="InterPro" id="IPR011006">
    <property type="entry name" value="CheY-like_superfamily"/>
</dbReference>
<dbReference type="SUPFAM" id="SSF47384">
    <property type="entry name" value="Homodimeric domain of signal transducing histidine kinase"/>
    <property type="match status" value="1"/>
</dbReference>
<dbReference type="Gene3D" id="3.40.50.2300">
    <property type="match status" value="1"/>
</dbReference>
<dbReference type="InterPro" id="IPR011123">
    <property type="entry name" value="Y_Y_Y"/>
</dbReference>
<reference evidence="10 11" key="1">
    <citation type="submission" date="2016-07" db="EMBL/GenBank/DDBJ databases">
        <title>Genome of Pelobium manganitolerans.</title>
        <authorList>
            <person name="Wu S."/>
            <person name="Wang G."/>
        </authorList>
    </citation>
    <scope>NUCLEOTIDE SEQUENCE [LARGE SCALE GENOMIC DNA]</scope>
    <source>
        <strain evidence="10 11">YS-25</strain>
    </source>
</reference>
<keyword evidence="11" id="KW-1185">Reference proteome</keyword>
<keyword evidence="10" id="KW-0418">Kinase</keyword>
<evidence type="ECO:0000313" key="11">
    <source>
        <dbReference type="Proteomes" id="UP000283433"/>
    </source>
</evidence>
<sequence length="1360" mass="154929">MRIWWVCLFLVFTKVLVAQDLIVKRLNIGEGLSNSTVECIFQDNRGFMWFGTRDGLNKYDGYSITSYKHDPRNPQSISDSYITSIFQDSEGNFWVGTKSGLNLFDQKRGVFLKIKLSTTFNAPISKLAELEKGNLLVATKGAGLFLLTLKEANLKKQTIVKLAQQKYFTDIYVQSAGRVWLTTSSGLFKMWRKPGGFGAKKVLSQDNINVIASNKNTLWLGTEDEGIICYNWAKGQSKVFKHDFSSKTSIGSNQIKTLMVDDAQNLWIGSINGGLDKIDLKNLALRNYTSNPNSSAGLSQRTISALFEDSQGNIWIGTHRGGVNIYSPASQKFPLQRQTAFNKGLSYNDIKSFYEDKNGEIWIGTDGGGIDVWSADKTRFTYLKSNPFNQKSLGSNEVLDITADAKGDIYVSTWGGGLNKFDRSTGNFVRYVNSKNLPNSISGNFVQKAYEDSRGNFWVCLYYNGLNLFDKTTGTFSRFKDGAKGSQLRGNNVVTIFEDKSANLWIGTDDGGLNKYNLDTRQFSHYFTREEKSPDIRVVFEDQKGRIWVGQRGLYLYDKAKDNFSPFCADCPLAQDFIKGILEDNEGNLWISTTNGIVKLNPDKRTWRKYNMADGLQSLEFEANAYMKTRAGEMFFGGVNGFNHFFPSRIHFNRFVPPLYLTNFQIFNETILPSSKKSPLKQDISFTKKIDLNYKQSTFSFSFSALNYISTQNNRYEYILEGFEKNWTATSETRRAYYTNVPPGYYTFKVRAANNDGVWNNGIALPINISPPFWAMWWFRLVVVSTAIYVVFLILRFRRSLELKAIEERKKEEIHQIQLQFFTNISHELRTPLALIMGPAERLLKENSASRFAQLYHTIYNNSNRLLNLINELMDFRKLESGNIKLKVQELAVNPFFADIEDEFSELAFEKNLSFTLVNNSKRGTIWVDKNVLEKICLNLLINAVKYTQNGGHVKLELADELALANPKLVNQLRIQNNSGSQNFFYIKIADNGIGISAQSITHLFERYYRVSDAHLGSGIGLAFVKSLVSLHKGNIFINSERQEGTEIIVALPCTKDEFSNTEIIDRSDAEINEAEFAGQHTIEHADDEFKEHEPQPNHIKKILLVDDNKELRDFIKSSLKDSYTIIEAEDGLQGFELCKTDYPDLVISDVMMPNVNGIRFCKQLKEDVEISHIPFMILTAKASLEAELEAKSSGAEFYFSKPVNIALLKLTLHNIFEQQNKLKERYQKNYQVQAKELVTNVRDKEFLDKLLQIIESNISNTSVDIEFLCSEIGMSRTKLYQKVKDITGQAIGDFVRTVRLRKALKIMIEEDVALNEVMFRVGIQTQSYFTKAFKKEFNKTPGQFLQELKQKSATAKHSP</sequence>
<dbReference type="Gene3D" id="1.10.10.60">
    <property type="entry name" value="Homeodomain-like"/>
    <property type="match status" value="1"/>
</dbReference>
<dbReference type="EC" id="2.7.13.3" evidence="2"/>
<evidence type="ECO:0000259" key="7">
    <source>
        <dbReference type="PROSITE" id="PS01124"/>
    </source>
</evidence>
<dbReference type="SMART" id="SM00387">
    <property type="entry name" value="HATPase_c"/>
    <property type="match status" value="1"/>
</dbReference>
<dbReference type="Gene3D" id="2.60.40.10">
    <property type="entry name" value="Immunoglobulins"/>
    <property type="match status" value="1"/>
</dbReference>
<dbReference type="Gene3D" id="3.30.565.10">
    <property type="entry name" value="Histidine kinase-like ATPase, C-terminal domain"/>
    <property type="match status" value="1"/>
</dbReference>
<dbReference type="InterPro" id="IPR018060">
    <property type="entry name" value="HTH_AraC"/>
</dbReference>
<dbReference type="InterPro" id="IPR001789">
    <property type="entry name" value="Sig_transdc_resp-reg_receiver"/>
</dbReference>
<feature type="modified residue" description="4-aspartylphosphate" evidence="6">
    <location>
        <position position="1150"/>
    </location>
</feature>
<dbReference type="Pfam" id="PF07494">
    <property type="entry name" value="Reg_prop"/>
    <property type="match status" value="5"/>
</dbReference>
<dbReference type="Pfam" id="PF07495">
    <property type="entry name" value="Y_Y_Y"/>
    <property type="match status" value="1"/>
</dbReference>
<dbReference type="FunFam" id="2.60.40.10:FF:000791">
    <property type="entry name" value="Two-component system sensor histidine kinase/response regulator"/>
    <property type="match status" value="1"/>
</dbReference>
<dbReference type="InterPro" id="IPR003594">
    <property type="entry name" value="HATPase_dom"/>
</dbReference>
<evidence type="ECO:0000259" key="9">
    <source>
        <dbReference type="PROSITE" id="PS50110"/>
    </source>
</evidence>
<keyword evidence="5" id="KW-0804">Transcription</keyword>
<dbReference type="EMBL" id="MBTA01000025">
    <property type="protein sequence ID" value="RKD15291.1"/>
    <property type="molecule type" value="Genomic_DNA"/>
</dbReference>
<dbReference type="SUPFAM" id="SSF52172">
    <property type="entry name" value="CheY-like"/>
    <property type="match status" value="1"/>
</dbReference>
<evidence type="ECO:0000256" key="5">
    <source>
        <dbReference type="ARBA" id="ARBA00023163"/>
    </source>
</evidence>
<dbReference type="Gene3D" id="1.10.287.130">
    <property type="match status" value="1"/>
</dbReference>
<evidence type="ECO:0000259" key="8">
    <source>
        <dbReference type="PROSITE" id="PS50109"/>
    </source>
</evidence>
<keyword evidence="10" id="KW-0808">Transferase</keyword>
<dbReference type="SMART" id="SM00448">
    <property type="entry name" value="REC"/>
    <property type="match status" value="1"/>
</dbReference>
<protein>
    <recommendedName>
        <fullName evidence="2">histidine kinase</fullName>
        <ecNumber evidence="2">2.7.13.3</ecNumber>
    </recommendedName>
</protein>
<dbReference type="SMART" id="SM00388">
    <property type="entry name" value="HisKA"/>
    <property type="match status" value="1"/>
</dbReference>
<dbReference type="InterPro" id="IPR011047">
    <property type="entry name" value="Quinoprotein_ADH-like_sf"/>
</dbReference>
<gene>
    <name evidence="10" type="ORF">BCY91_05905</name>
</gene>
<dbReference type="SMART" id="SM00342">
    <property type="entry name" value="HTH_ARAC"/>
    <property type="match status" value="1"/>
</dbReference>
<dbReference type="Pfam" id="PF12833">
    <property type="entry name" value="HTH_18"/>
    <property type="match status" value="1"/>
</dbReference>
<evidence type="ECO:0000256" key="6">
    <source>
        <dbReference type="PROSITE-ProRule" id="PRU00169"/>
    </source>
</evidence>
<dbReference type="PRINTS" id="PR00344">
    <property type="entry name" value="BCTRLSENSOR"/>
</dbReference>
<dbReference type="InterPro" id="IPR004358">
    <property type="entry name" value="Sig_transdc_His_kin-like_C"/>
</dbReference>
<evidence type="ECO:0000256" key="3">
    <source>
        <dbReference type="ARBA" id="ARBA00022553"/>
    </source>
</evidence>
<evidence type="ECO:0000256" key="1">
    <source>
        <dbReference type="ARBA" id="ARBA00000085"/>
    </source>
</evidence>
<dbReference type="InterPro" id="IPR013783">
    <property type="entry name" value="Ig-like_fold"/>
</dbReference>